<keyword evidence="5" id="KW-0472">Membrane</keyword>
<dbReference type="GO" id="GO:0005886">
    <property type="term" value="C:plasma membrane"/>
    <property type="evidence" value="ECO:0007669"/>
    <property type="project" value="TreeGrafter"/>
</dbReference>
<dbReference type="PANTHER" id="PTHR24269">
    <property type="entry name" value="KREMEN PROTEIN"/>
    <property type="match status" value="1"/>
</dbReference>
<evidence type="ECO:0000313" key="10">
    <source>
        <dbReference type="Proteomes" id="UP000193240"/>
    </source>
</evidence>
<protein>
    <recommendedName>
        <fullName evidence="8">WSC domain-containing protein</fullName>
    </recommendedName>
</protein>
<comment type="subcellular location">
    <subcellularLocation>
        <location evidence="1">Membrane</location>
        <topology evidence="1">Single-pass membrane protein</topology>
    </subcellularLocation>
</comment>
<evidence type="ECO:0000256" key="2">
    <source>
        <dbReference type="ARBA" id="ARBA00022692"/>
    </source>
</evidence>
<dbReference type="PROSITE" id="PS51212">
    <property type="entry name" value="WSC"/>
    <property type="match status" value="1"/>
</dbReference>
<dbReference type="OMA" id="YTYQGCF"/>
<sequence length="246" mass="26526">MRVNWVFIVSGLCATGYTFNTQGVISSLDLSGNSYQCGNGVKPSIVCDDASSDKTNCSCTCTNGITFDQPLDPFSSSASGAPDDSVCQAEKTGCFDREQQLKDEIALLIKAQQDQTEREQVLINVNALLTKGQQDSAAREQALKDQLTAYQNKPAYTYQGCFTDSTPRVLNGKLVKETAMTVQRCDSICTGYKHFGVQNGNACLCGHTIAQPTQQKSEGECNTPCNGNSAQKCGSGMKNSLYSRND</sequence>
<keyword evidence="4" id="KW-1133">Transmembrane helix</keyword>
<evidence type="ECO:0000313" key="9">
    <source>
        <dbReference type="EMBL" id="OSS54992.1"/>
    </source>
</evidence>
<feature type="domain" description="WSC" evidence="8">
    <location>
        <begin position="155"/>
        <end position="245"/>
    </location>
</feature>
<dbReference type="InterPro" id="IPR002889">
    <property type="entry name" value="WSC_carb-bd"/>
</dbReference>
<evidence type="ECO:0000256" key="4">
    <source>
        <dbReference type="ARBA" id="ARBA00022989"/>
    </source>
</evidence>
<feature type="chain" id="PRO_5012486057" description="WSC domain-containing protein" evidence="7">
    <location>
        <begin position="19"/>
        <end position="246"/>
    </location>
</feature>
<dbReference type="AlphaFoldDB" id="A0A1Y2MG79"/>
<evidence type="ECO:0000256" key="5">
    <source>
        <dbReference type="ARBA" id="ARBA00023136"/>
    </source>
</evidence>
<name>A0A1Y2MG79_EPING</name>
<dbReference type="EMBL" id="KZ107838">
    <property type="protein sequence ID" value="OSS54992.1"/>
    <property type="molecule type" value="Genomic_DNA"/>
</dbReference>
<dbReference type="InterPro" id="IPR051836">
    <property type="entry name" value="Kremen_rcpt"/>
</dbReference>
<accession>A0A1Y2MG79</accession>
<dbReference type="Proteomes" id="UP000193240">
    <property type="component" value="Unassembled WGS sequence"/>
</dbReference>
<dbReference type="Pfam" id="PF01822">
    <property type="entry name" value="WSC"/>
    <property type="match status" value="1"/>
</dbReference>
<dbReference type="PANTHER" id="PTHR24269:SF16">
    <property type="entry name" value="PROTEIN SLG1"/>
    <property type="match status" value="1"/>
</dbReference>
<gene>
    <name evidence="9" type="ORF">B5807_00953</name>
</gene>
<evidence type="ECO:0000256" key="6">
    <source>
        <dbReference type="ARBA" id="ARBA00023180"/>
    </source>
</evidence>
<dbReference type="STRING" id="105696.A0A1Y2MG79"/>
<keyword evidence="6" id="KW-0325">Glycoprotein</keyword>
<dbReference type="InParanoid" id="A0A1Y2MG79"/>
<evidence type="ECO:0000256" key="3">
    <source>
        <dbReference type="ARBA" id="ARBA00022729"/>
    </source>
</evidence>
<keyword evidence="3 7" id="KW-0732">Signal</keyword>
<keyword evidence="2" id="KW-0812">Transmembrane</keyword>
<evidence type="ECO:0000256" key="1">
    <source>
        <dbReference type="ARBA" id="ARBA00004167"/>
    </source>
</evidence>
<proteinExistence type="predicted"/>
<organism evidence="9 10">
    <name type="scientific">Epicoccum nigrum</name>
    <name type="common">Soil fungus</name>
    <name type="synonym">Epicoccum purpurascens</name>
    <dbReference type="NCBI Taxonomy" id="105696"/>
    <lineage>
        <taxon>Eukaryota</taxon>
        <taxon>Fungi</taxon>
        <taxon>Dikarya</taxon>
        <taxon>Ascomycota</taxon>
        <taxon>Pezizomycotina</taxon>
        <taxon>Dothideomycetes</taxon>
        <taxon>Pleosporomycetidae</taxon>
        <taxon>Pleosporales</taxon>
        <taxon>Pleosporineae</taxon>
        <taxon>Didymellaceae</taxon>
        <taxon>Epicoccum</taxon>
    </lineage>
</organism>
<dbReference type="SMART" id="SM00321">
    <property type="entry name" value="WSC"/>
    <property type="match status" value="1"/>
</dbReference>
<reference evidence="9 10" key="1">
    <citation type="journal article" date="2017" name="Genome Announc.">
        <title>Genome sequence of the saprophytic ascomycete Epicoccum nigrum ICMP 19927 strain isolated from New Zealand.</title>
        <authorList>
            <person name="Fokin M."/>
            <person name="Fleetwood D."/>
            <person name="Weir B.S."/>
            <person name="Villas-Boas S.G."/>
        </authorList>
    </citation>
    <scope>NUCLEOTIDE SEQUENCE [LARGE SCALE GENOMIC DNA]</scope>
    <source>
        <strain evidence="9 10">ICMP 19927</strain>
    </source>
</reference>
<keyword evidence="10" id="KW-1185">Reference proteome</keyword>
<feature type="signal peptide" evidence="7">
    <location>
        <begin position="1"/>
        <end position="18"/>
    </location>
</feature>
<evidence type="ECO:0000259" key="8">
    <source>
        <dbReference type="PROSITE" id="PS51212"/>
    </source>
</evidence>
<evidence type="ECO:0000256" key="7">
    <source>
        <dbReference type="SAM" id="SignalP"/>
    </source>
</evidence>